<name>B9SUH0_RICCO</name>
<evidence type="ECO:0000313" key="1">
    <source>
        <dbReference type="EMBL" id="EEF32726.1"/>
    </source>
</evidence>
<reference evidence="2" key="1">
    <citation type="journal article" date="2010" name="Nat. Biotechnol.">
        <title>Draft genome sequence of the oilseed species Ricinus communis.</title>
        <authorList>
            <person name="Chan A.P."/>
            <person name="Crabtree J."/>
            <person name="Zhao Q."/>
            <person name="Lorenzi H."/>
            <person name="Orvis J."/>
            <person name="Puiu D."/>
            <person name="Melake-Berhan A."/>
            <person name="Jones K.M."/>
            <person name="Redman J."/>
            <person name="Chen G."/>
            <person name="Cahoon E.B."/>
            <person name="Gedil M."/>
            <person name="Stanke M."/>
            <person name="Haas B.J."/>
            <person name="Wortman J.R."/>
            <person name="Fraser-Liggett C.M."/>
            <person name="Ravel J."/>
            <person name="Rabinowicz P.D."/>
        </authorList>
    </citation>
    <scope>NUCLEOTIDE SEQUENCE [LARGE SCALE GENOMIC DNA]</scope>
    <source>
        <strain evidence="2">cv. Hale</strain>
    </source>
</reference>
<protein>
    <recommendedName>
        <fullName evidence="3">Pentatricopeptide repeat-containing protein</fullName>
    </recommendedName>
</protein>
<accession>B9SUH0</accession>
<dbReference type="InParanoid" id="B9SUH0"/>
<gene>
    <name evidence="1" type="ORF">RCOM_0572480</name>
</gene>
<dbReference type="Proteomes" id="UP000008311">
    <property type="component" value="Unassembled WGS sequence"/>
</dbReference>
<sequence length="61" mass="6698">MELFACDARRGNSDGAFAFLSRMKRIKPNLVTITGLLPTHGMIASLHRGICIQNVAARKMP</sequence>
<dbReference type="EMBL" id="EQ974147">
    <property type="protein sequence ID" value="EEF32726.1"/>
    <property type="molecule type" value="Genomic_DNA"/>
</dbReference>
<keyword evidence="2" id="KW-1185">Reference proteome</keyword>
<organism evidence="1 2">
    <name type="scientific">Ricinus communis</name>
    <name type="common">Castor bean</name>
    <dbReference type="NCBI Taxonomy" id="3988"/>
    <lineage>
        <taxon>Eukaryota</taxon>
        <taxon>Viridiplantae</taxon>
        <taxon>Streptophyta</taxon>
        <taxon>Embryophyta</taxon>
        <taxon>Tracheophyta</taxon>
        <taxon>Spermatophyta</taxon>
        <taxon>Magnoliopsida</taxon>
        <taxon>eudicotyledons</taxon>
        <taxon>Gunneridae</taxon>
        <taxon>Pentapetalae</taxon>
        <taxon>rosids</taxon>
        <taxon>fabids</taxon>
        <taxon>Malpighiales</taxon>
        <taxon>Euphorbiaceae</taxon>
        <taxon>Acalyphoideae</taxon>
        <taxon>Acalypheae</taxon>
        <taxon>Ricinus</taxon>
    </lineage>
</organism>
<evidence type="ECO:0008006" key="3">
    <source>
        <dbReference type="Google" id="ProtNLM"/>
    </source>
</evidence>
<dbReference type="AlphaFoldDB" id="B9SUH0"/>
<evidence type="ECO:0000313" key="2">
    <source>
        <dbReference type="Proteomes" id="UP000008311"/>
    </source>
</evidence>
<proteinExistence type="predicted"/>